<dbReference type="InterPro" id="IPR037523">
    <property type="entry name" value="VOC_core"/>
</dbReference>
<gene>
    <name evidence="2" type="ORF">ABT404_22590</name>
</gene>
<reference evidence="2 3" key="1">
    <citation type="submission" date="2024-06" db="EMBL/GenBank/DDBJ databases">
        <title>The Natural Products Discovery Center: Release of the First 8490 Sequenced Strains for Exploring Actinobacteria Biosynthetic Diversity.</title>
        <authorList>
            <person name="Kalkreuter E."/>
            <person name="Kautsar S.A."/>
            <person name="Yang D."/>
            <person name="Bader C.D."/>
            <person name="Teijaro C.N."/>
            <person name="Fluegel L."/>
            <person name="Davis C.M."/>
            <person name="Simpson J.R."/>
            <person name="Lauterbach L."/>
            <person name="Steele A.D."/>
            <person name="Gui C."/>
            <person name="Meng S."/>
            <person name="Li G."/>
            <person name="Viehrig K."/>
            <person name="Ye F."/>
            <person name="Su P."/>
            <person name="Kiefer A.F."/>
            <person name="Nichols A."/>
            <person name="Cepeda A.J."/>
            <person name="Yan W."/>
            <person name="Fan B."/>
            <person name="Jiang Y."/>
            <person name="Adhikari A."/>
            <person name="Zheng C.-J."/>
            <person name="Schuster L."/>
            <person name="Cowan T.M."/>
            <person name="Smanski M.J."/>
            <person name="Chevrette M.G."/>
            <person name="De Carvalho L.P.S."/>
            <person name="Shen B."/>
        </authorList>
    </citation>
    <scope>NUCLEOTIDE SEQUENCE [LARGE SCALE GENOMIC DNA]</scope>
    <source>
        <strain evidence="2 3">NPDC000234</strain>
    </source>
</reference>
<keyword evidence="3" id="KW-1185">Reference proteome</keyword>
<dbReference type="RefSeq" id="WP_350783335.1">
    <property type="nucleotide sequence ID" value="NZ_JBEPEK010000163.1"/>
</dbReference>
<dbReference type="Pfam" id="PF18029">
    <property type="entry name" value="Glyoxalase_6"/>
    <property type="match status" value="1"/>
</dbReference>
<proteinExistence type="predicted"/>
<dbReference type="Gene3D" id="3.10.180.10">
    <property type="entry name" value="2,3-Dihydroxybiphenyl 1,2-Dioxygenase, domain 1"/>
    <property type="match status" value="1"/>
</dbReference>
<evidence type="ECO:0000313" key="3">
    <source>
        <dbReference type="Proteomes" id="UP001474181"/>
    </source>
</evidence>
<dbReference type="CDD" id="cd06587">
    <property type="entry name" value="VOC"/>
    <property type="match status" value="1"/>
</dbReference>
<dbReference type="InterPro" id="IPR029068">
    <property type="entry name" value="Glyas_Bleomycin-R_OHBP_Dase"/>
</dbReference>
<name>A0ABV1WZP2_9ACTN</name>
<dbReference type="PROSITE" id="PS51819">
    <property type="entry name" value="VOC"/>
    <property type="match status" value="1"/>
</dbReference>
<evidence type="ECO:0000259" key="1">
    <source>
        <dbReference type="PROSITE" id="PS51819"/>
    </source>
</evidence>
<dbReference type="InterPro" id="IPR041581">
    <property type="entry name" value="Glyoxalase_6"/>
</dbReference>
<organism evidence="2 3">
    <name type="scientific">Streptomyces hyaluromycini</name>
    <dbReference type="NCBI Taxonomy" id="1377993"/>
    <lineage>
        <taxon>Bacteria</taxon>
        <taxon>Bacillati</taxon>
        <taxon>Actinomycetota</taxon>
        <taxon>Actinomycetes</taxon>
        <taxon>Kitasatosporales</taxon>
        <taxon>Streptomycetaceae</taxon>
        <taxon>Streptomyces</taxon>
    </lineage>
</organism>
<sequence>MASVARLRNVVIDCPDPRALAAFYAAVIGGSLVTEEDDWVVLRLPDGLRLGFQLAEAYTPPEWPRADRNSQQFHLDIDAGPTWADVDAAEKKVLALGARLLRREADPVAEDFRVFADPAGHPFCLCRID</sequence>
<accession>A0ABV1WZP2</accession>
<dbReference type="Proteomes" id="UP001474181">
    <property type="component" value="Unassembled WGS sequence"/>
</dbReference>
<dbReference type="SUPFAM" id="SSF54593">
    <property type="entry name" value="Glyoxalase/Bleomycin resistance protein/Dihydroxybiphenyl dioxygenase"/>
    <property type="match status" value="1"/>
</dbReference>
<dbReference type="PANTHER" id="PTHR35908">
    <property type="entry name" value="HYPOTHETICAL FUSION PROTEIN"/>
    <property type="match status" value="1"/>
</dbReference>
<evidence type="ECO:0000313" key="2">
    <source>
        <dbReference type="EMBL" id="MER7182238.1"/>
    </source>
</evidence>
<dbReference type="EMBL" id="JBEPEK010000163">
    <property type="protein sequence ID" value="MER7182238.1"/>
    <property type="molecule type" value="Genomic_DNA"/>
</dbReference>
<protein>
    <submittedName>
        <fullName evidence="2">VOC family protein</fullName>
    </submittedName>
</protein>
<feature type="domain" description="VOC" evidence="1">
    <location>
        <begin position="6"/>
        <end position="128"/>
    </location>
</feature>
<comment type="caution">
    <text evidence="2">The sequence shown here is derived from an EMBL/GenBank/DDBJ whole genome shotgun (WGS) entry which is preliminary data.</text>
</comment>
<dbReference type="PANTHER" id="PTHR35908:SF1">
    <property type="entry name" value="CONSERVED PROTEIN"/>
    <property type="match status" value="1"/>
</dbReference>